<reference evidence="2" key="1">
    <citation type="journal article" date="2021" name="Genome Biol. Evol.">
        <title>A High-Quality Reference Genome for a Parasitic Bivalve with Doubly Uniparental Inheritance (Bivalvia: Unionida).</title>
        <authorList>
            <person name="Smith C.H."/>
        </authorList>
    </citation>
    <scope>NUCLEOTIDE SEQUENCE</scope>
    <source>
        <strain evidence="2">CHS0354</strain>
    </source>
</reference>
<dbReference type="AlphaFoldDB" id="A0AAE0RRH9"/>
<keyword evidence="3" id="KW-1185">Reference proteome</keyword>
<organism evidence="2 3">
    <name type="scientific">Potamilus streckersoni</name>
    <dbReference type="NCBI Taxonomy" id="2493646"/>
    <lineage>
        <taxon>Eukaryota</taxon>
        <taxon>Metazoa</taxon>
        <taxon>Spiralia</taxon>
        <taxon>Lophotrochozoa</taxon>
        <taxon>Mollusca</taxon>
        <taxon>Bivalvia</taxon>
        <taxon>Autobranchia</taxon>
        <taxon>Heteroconchia</taxon>
        <taxon>Palaeoheterodonta</taxon>
        <taxon>Unionida</taxon>
        <taxon>Unionoidea</taxon>
        <taxon>Unionidae</taxon>
        <taxon>Ambleminae</taxon>
        <taxon>Lampsilini</taxon>
        <taxon>Potamilus</taxon>
    </lineage>
</organism>
<feature type="non-terminal residue" evidence="2">
    <location>
        <position position="71"/>
    </location>
</feature>
<reference evidence="2" key="3">
    <citation type="submission" date="2023-05" db="EMBL/GenBank/DDBJ databases">
        <authorList>
            <person name="Smith C.H."/>
        </authorList>
    </citation>
    <scope>NUCLEOTIDE SEQUENCE</scope>
    <source>
        <strain evidence="2">CHS0354</strain>
        <tissue evidence="2">Mantle</tissue>
    </source>
</reference>
<evidence type="ECO:0000313" key="2">
    <source>
        <dbReference type="EMBL" id="KAK3578269.1"/>
    </source>
</evidence>
<comment type="caution">
    <text evidence="2">The sequence shown here is derived from an EMBL/GenBank/DDBJ whole genome shotgun (WGS) entry which is preliminary data.</text>
</comment>
<proteinExistence type="predicted"/>
<accession>A0AAE0RRH9</accession>
<sequence>MSAPLTSPAAPTSTQNGPNMATSAPPITQTIPRARLTHSQTYHLRAMHPLIAAHHPQPPTHLPHARETRRH</sequence>
<feature type="region of interest" description="Disordered" evidence="1">
    <location>
        <begin position="1"/>
        <end position="71"/>
    </location>
</feature>
<gene>
    <name evidence="2" type="ORF">CHS0354_010470</name>
</gene>
<feature type="compositionally biased region" description="Polar residues" evidence="1">
    <location>
        <begin position="9"/>
        <end position="42"/>
    </location>
</feature>
<dbReference type="Proteomes" id="UP001195483">
    <property type="component" value="Unassembled WGS sequence"/>
</dbReference>
<reference evidence="2" key="2">
    <citation type="journal article" date="2021" name="Genome Biol. Evol.">
        <title>Developing a high-quality reference genome for a parasitic bivalve with doubly uniparental inheritance (Bivalvia: Unionida).</title>
        <authorList>
            <person name="Smith C.H."/>
        </authorList>
    </citation>
    <scope>NUCLEOTIDE SEQUENCE</scope>
    <source>
        <strain evidence="2">CHS0354</strain>
        <tissue evidence="2">Mantle</tissue>
    </source>
</reference>
<protein>
    <submittedName>
        <fullName evidence="2">Uncharacterized protein</fullName>
    </submittedName>
</protein>
<evidence type="ECO:0000313" key="3">
    <source>
        <dbReference type="Proteomes" id="UP001195483"/>
    </source>
</evidence>
<dbReference type="EMBL" id="JAEAOA010000661">
    <property type="protein sequence ID" value="KAK3578269.1"/>
    <property type="molecule type" value="Genomic_DNA"/>
</dbReference>
<name>A0AAE0RRH9_9BIVA</name>
<evidence type="ECO:0000256" key="1">
    <source>
        <dbReference type="SAM" id="MobiDB-lite"/>
    </source>
</evidence>